<dbReference type="HAMAP" id="MF_01491">
    <property type="entry name" value="RNase_J_bact"/>
    <property type="match status" value="1"/>
</dbReference>
<sequence>MYDNSDLNHGYPIMDNLPLKIIPLGGLGEVGLNMMVIEYNKTLIIIDAGLMFPEEYMLGIDIVIPDFSYAKDRAENVAAIILTHGHEDHIGALPYVLKQISAPIYGTAYTLGLIRYKLEEHDLLHQVSLHEIFPRQKQIIGPFELDFIRVSHSVVDCVGLAIQTPVGCIIHTGDFKLTPTTIEGGITDINAFALYGEKGVLALLSDSTNVEKEGYTIPEQHIRDRLEDIIMNSSGRVIVAMFASNIGRIQQIVEIAKKRNAKIVINGKSMEIGVNLAQELGYMTIPDDMKVSINEINEYPDHEVIIITTGSQGEPMSALARIATGMHKHIHIKQDDRVILSSKFIPGNERAIAKIINNLYKRGADVIYEKISDIHVSGHAFREELKMMIQLTHPRYFIPIHGEYRHLIHHARLAQSVGIPEKHILLAENGNIIEFKENEGKIVEKIETDRIMVDGKGVGDVGKSILRERKALSVDGFVVVTIIFDEETGIVVYGPEIDSRGFLFHSEKGHLLEDAKCVILEAIEETPVEKSDRVAHIREEVKRNLRQYFKFVIKRRPLIIPLILEV</sequence>
<comment type="similarity">
    <text evidence="9">Belongs to the metallo-beta-lactamase superfamily. RNA-metabolizing metallo-beta-lactamase-like family. Bacterial RNase J subfamily.</text>
</comment>
<dbReference type="SMART" id="SM00849">
    <property type="entry name" value="Lactamase_B"/>
    <property type="match status" value="1"/>
</dbReference>
<keyword evidence="1 9" id="KW-0963">Cytoplasm</keyword>
<dbReference type="CDD" id="cd07714">
    <property type="entry name" value="RNaseJ_MBL-fold"/>
    <property type="match status" value="1"/>
</dbReference>
<evidence type="ECO:0000256" key="8">
    <source>
        <dbReference type="ARBA" id="ARBA00022884"/>
    </source>
</evidence>
<keyword evidence="3 12" id="KW-0479">Metal-binding</keyword>
<dbReference type="InterPro" id="IPR001587">
    <property type="entry name" value="RNase_J_CS"/>
</dbReference>
<evidence type="ECO:0000259" key="13">
    <source>
        <dbReference type="SMART" id="SM00849"/>
    </source>
</evidence>
<keyword evidence="12" id="KW-0106">Calcium</keyword>
<protein>
    <recommendedName>
        <fullName evidence="9">Ribonuclease J</fullName>
        <shortName evidence="9">RNase J</shortName>
        <ecNumber evidence="9">3.1.-.-</ecNumber>
    </recommendedName>
</protein>
<dbReference type="InterPro" id="IPR004613">
    <property type="entry name" value="RNase_J"/>
</dbReference>
<keyword evidence="6 12" id="KW-0862">Zinc</keyword>
<feature type="binding site" evidence="11">
    <location>
        <begin position="243"/>
        <end position="245"/>
    </location>
    <ligand>
        <name>substrate</name>
    </ligand>
</feature>
<evidence type="ECO:0000256" key="12">
    <source>
        <dbReference type="PIRSR" id="PIRSR004803-3"/>
    </source>
</evidence>
<dbReference type="NCBIfam" id="TIGR00649">
    <property type="entry name" value="MG423"/>
    <property type="match status" value="1"/>
</dbReference>
<keyword evidence="8 9" id="KW-0694">RNA-binding</keyword>
<dbReference type="GO" id="GO:0006364">
    <property type="term" value="P:rRNA processing"/>
    <property type="evidence" value="ECO:0007669"/>
    <property type="project" value="UniProtKB-UniRule"/>
</dbReference>
<dbReference type="PROSITE" id="PS01292">
    <property type="entry name" value="UPF0036"/>
    <property type="match status" value="1"/>
</dbReference>
<comment type="subunit">
    <text evidence="9">Homodimer, may be a subunit of the RNA degradosome.</text>
</comment>
<keyword evidence="5 9" id="KW-0378">Hydrolase</keyword>
<dbReference type="GO" id="GO:0008270">
    <property type="term" value="F:zinc ion binding"/>
    <property type="evidence" value="ECO:0007669"/>
    <property type="project" value="InterPro"/>
</dbReference>
<dbReference type="PIRSF" id="PIRSF004803">
    <property type="entry name" value="RnjA"/>
    <property type="match status" value="1"/>
</dbReference>
<comment type="cofactor">
    <cofactor evidence="12">
        <name>Ca(2+)</name>
        <dbReference type="ChEBI" id="CHEBI:29108"/>
    </cofactor>
    <text evidence="12">Binds 1 Ca(2+) cation per subunit. Seen in 1 crystal structure, it is not clear if it is physiologically important.</text>
</comment>
<keyword evidence="2 9" id="KW-0540">Nuclease</keyword>
<dbReference type="Gene3D" id="3.10.20.580">
    <property type="match status" value="1"/>
</dbReference>
<evidence type="ECO:0000256" key="5">
    <source>
        <dbReference type="ARBA" id="ARBA00022801"/>
    </source>
</evidence>
<feature type="binding site" evidence="12">
    <location>
        <position position="454"/>
    </location>
    <ligand>
        <name>Ca(2+)</name>
        <dbReference type="ChEBI" id="CHEBI:29108"/>
    </ligand>
</feature>
<dbReference type="GO" id="GO:0004534">
    <property type="term" value="F:5'-3' RNA exonuclease activity"/>
    <property type="evidence" value="ECO:0007669"/>
    <property type="project" value="UniProtKB-UniRule"/>
</dbReference>
<dbReference type="PANTHER" id="PTHR43694">
    <property type="entry name" value="RIBONUCLEASE J"/>
    <property type="match status" value="1"/>
</dbReference>
<dbReference type="Proteomes" id="UP000189670">
    <property type="component" value="Unassembled WGS sequence"/>
</dbReference>
<feature type="binding site" evidence="12">
    <location>
        <position position="59"/>
    </location>
    <ligand>
        <name>Ca(2+)</name>
        <dbReference type="ChEBI" id="CHEBI:29108"/>
    </ligand>
</feature>
<comment type="caution">
    <text evidence="14">The sequence shown here is derived from an EMBL/GenBank/DDBJ whole genome shotgun (WGS) entry which is preliminary data.</text>
</comment>
<feature type="binding site" evidence="12">
    <location>
        <position position="401"/>
    </location>
    <ligand>
        <name>Zn(2+)</name>
        <dbReference type="ChEBI" id="CHEBI:29105"/>
        <label>1</label>
        <note>catalytic</note>
    </ligand>
</feature>
<feature type="domain" description="Metallo-beta-lactamase" evidence="13">
    <location>
        <begin position="31"/>
        <end position="233"/>
    </location>
</feature>
<dbReference type="InterPro" id="IPR042173">
    <property type="entry name" value="RNase_J_2"/>
</dbReference>
<feature type="binding site" evidence="12">
    <location>
        <position position="61"/>
    </location>
    <ligand>
        <name>Ca(2+)</name>
        <dbReference type="ChEBI" id="CHEBI:29108"/>
    </ligand>
</feature>
<feature type="active site" description="Proton acceptor" evidence="10">
    <location>
        <position position="379"/>
    </location>
</feature>
<evidence type="ECO:0000256" key="6">
    <source>
        <dbReference type="ARBA" id="ARBA00022833"/>
    </source>
</evidence>
<accession>A0A1V1PDH8</accession>
<evidence type="ECO:0000256" key="2">
    <source>
        <dbReference type="ARBA" id="ARBA00022722"/>
    </source>
</evidence>
<dbReference type="GO" id="GO:0004521">
    <property type="term" value="F:RNA endonuclease activity"/>
    <property type="evidence" value="ECO:0007669"/>
    <property type="project" value="UniProtKB-UniRule"/>
</dbReference>
<proteinExistence type="inferred from homology"/>
<evidence type="ECO:0000256" key="1">
    <source>
        <dbReference type="ARBA" id="ARBA00022490"/>
    </source>
</evidence>
<gene>
    <name evidence="9" type="primary">rnj</name>
    <name evidence="14" type="ORF">OMM_07255</name>
</gene>
<evidence type="ECO:0000313" key="14">
    <source>
        <dbReference type="EMBL" id="ETR72921.1"/>
    </source>
</evidence>
<name>A0A1V1PDH8_9BACT</name>
<dbReference type="InterPro" id="IPR041636">
    <property type="entry name" value="RNase_J_C"/>
</dbReference>
<dbReference type="InterPro" id="IPR055132">
    <property type="entry name" value="RNase_J_b_CASP"/>
</dbReference>
<dbReference type="Gene3D" id="3.40.50.10710">
    <property type="entry name" value="Metallo-hydrolase/oxidoreductase"/>
    <property type="match status" value="1"/>
</dbReference>
<dbReference type="Pfam" id="PF07521">
    <property type="entry name" value="RMMBL"/>
    <property type="match status" value="1"/>
</dbReference>
<evidence type="ECO:0000256" key="9">
    <source>
        <dbReference type="HAMAP-Rule" id="MF_01491"/>
    </source>
</evidence>
<dbReference type="InterPro" id="IPR001279">
    <property type="entry name" value="Metallo-B-lactamas"/>
</dbReference>
<comment type="cofactor">
    <cofactor evidence="12">
        <name>Zn(2+)</name>
        <dbReference type="ChEBI" id="CHEBI:29105"/>
    </cofactor>
    <text evidence="12">Binds 2 Zn(2+) ions per subunit. It is not clear if Zn(2+) or Mg(2+) is physiologically important.</text>
</comment>
<evidence type="ECO:0000256" key="3">
    <source>
        <dbReference type="ARBA" id="ARBA00022723"/>
    </source>
</evidence>
<dbReference type="InterPro" id="IPR030854">
    <property type="entry name" value="RNase_J_bac"/>
</dbReference>
<dbReference type="Gene3D" id="3.60.15.10">
    <property type="entry name" value="Ribonuclease Z/Hydroxyacylglutathione hydrolase-like"/>
    <property type="match status" value="1"/>
</dbReference>
<keyword evidence="7 9" id="KW-0269">Exonuclease</keyword>
<evidence type="ECO:0000256" key="7">
    <source>
        <dbReference type="ARBA" id="ARBA00022839"/>
    </source>
</evidence>
<dbReference type="GO" id="GO:0003723">
    <property type="term" value="F:RNA binding"/>
    <property type="evidence" value="ECO:0007669"/>
    <property type="project" value="UniProtKB-UniRule"/>
</dbReference>
<dbReference type="EMBL" id="ATBP01000100">
    <property type="protein sequence ID" value="ETR72921.1"/>
    <property type="molecule type" value="Genomic_DNA"/>
</dbReference>
<dbReference type="PANTHER" id="PTHR43694:SF1">
    <property type="entry name" value="RIBONUCLEASE J"/>
    <property type="match status" value="1"/>
</dbReference>
<organism evidence="14 15">
    <name type="scientific">Candidatus Magnetoglobus multicellularis str. Araruama</name>
    <dbReference type="NCBI Taxonomy" id="890399"/>
    <lineage>
        <taxon>Bacteria</taxon>
        <taxon>Pseudomonadati</taxon>
        <taxon>Thermodesulfobacteriota</taxon>
        <taxon>Desulfobacteria</taxon>
        <taxon>Desulfobacterales</taxon>
        <taxon>Desulfobacteraceae</taxon>
        <taxon>Candidatus Magnetoglobus</taxon>
    </lineage>
</organism>
<dbReference type="InterPro" id="IPR036866">
    <property type="entry name" value="RibonucZ/Hydroxyglut_hydro"/>
</dbReference>
<dbReference type="Pfam" id="PF00753">
    <property type="entry name" value="Lactamase_B"/>
    <property type="match status" value="1"/>
</dbReference>
<evidence type="ECO:0000256" key="4">
    <source>
        <dbReference type="ARBA" id="ARBA00022759"/>
    </source>
</evidence>
<feature type="active site" description="Proton donor" evidence="10">
    <location>
        <position position="206"/>
    </location>
</feature>
<evidence type="ECO:0000256" key="10">
    <source>
        <dbReference type="PIRSR" id="PIRSR004803-1"/>
    </source>
</evidence>
<dbReference type="SUPFAM" id="SSF56281">
    <property type="entry name" value="Metallo-hydrolase/oxidoreductase"/>
    <property type="match status" value="1"/>
</dbReference>
<evidence type="ECO:0000313" key="15">
    <source>
        <dbReference type="Proteomes" id="UP000189670"/>
    </source>
</evidence>
<reference evidence="15" key="1">
    <citation type="submission" date="2012-11" db="EMBL/GenBank/DDBJ databases">
        <authorList>
            <person name="Lucero-Rivera Y.E."/>
            <person name="Tovar-Ramirez D."/>
        </authorList>
    </citation>
    <scope>NUCLEOTIDE SEQUENCE [LARGE SCALE GENOMIC DNA]</scope>
    <source>
        <strain evidence="15">Araruama</strain>
    </source>
</reference>
<feature type="binding site" evidence="12">
    <location>
        <position position="84"/>
    </location>
    <ligand>
        <name>Zn(2+)</name>
        <dbReference type="ChEBI" id="CHEBI:29105"/>
        <label>1</label>
        <note>catalytic</note>
    </ligand>
</feature>
<feature type="binding site" evidence="12">
    <location>
        <position position="174"/>
    </location>
    <ligand>
        <name>Zn(2+)</name>
        <dbReference type="ChEBI" id="CHEBI:29105"/>
        <label>1</label>
        <note>catalytic</note>
    </ligand>
</feature>
<dbReference type="GO" id="GO:0005737">
    <property type="term" value="C:cytoplasm"/>
    <property type="evidence" value="ECO:0007669"/>
    <property type="project" value="UniProtKB-SubCell"/>
</dbReference>
<dbReference type="Pfam" id="PF22505">
    <property type="entry name" value="RNase_J_b_CASP"/>
    <property type="match status" value="1"/>
</dbReference>
<keyword evidence="9" id="KW-0698">rRNA processing</keyword>
<feature type="binding site" evidence="9 11">
    <location>
        <begin position="375"/>
        <end position="379"/>
    </location>
    <ligand>
        <name>substrate</name>
    </ligand>
</feature>
<feature type="binding site" evidence="12">
    <location>
        <position position="88"/>
    </location>
    <ligand>
        <name>Zn(2+)</name>
        <dbReference type="ChEBI" id="CHEBI:29105"/>
        <label>1</label>
        <note>catalytic</note>
    </ligand>
</feature>
<comment type="subcellular location">
    <subcellularLocation>
        <location evidence="9">Cytoplasm</location>
    </subcellularLocation>
</comment>
<keyword evidence="4 9" id="KW-0255">Endonuclease</keyword>
<comment type="function">
    <text evidence="9">An RNase that has 5'-3' exonuclease and possibly endonuclease activity. Involved in maturation of rRNA and in some organisms also mRNA maturation and/or decay.</text>
</comment>
<dbReference type="Pfam" id="PF17770">
    <property type="entry name" value="RNase_J_C"/>
    <property type="match status" value="1"/>
</dbReference>
<feature type="binding site" evidence="12">
    <location>
        <position position="86"/>
    </location>
    <ligand>
        <name>Zn(2+)</name>
        <dbReference type="ChEBI" id="CHEBI:29105"/>
        <label>1</label>
        <note>catalytic</note>
    </ligand>
</feature>
<dbReference type="EC" id="3.1.-.-" evidence="9"/>
<feature type="binding site" evidence="12">
    <location>
        <position position="152"/>
    </location>
    <ligand>
        <name>Zn(2+)</name>
        <dbReference type="ChEBI" id="CHEBI:29105"/>
        <label>1</label>
        <note>catalytic</note>
    </ligand>
</feature>
<evidence type="ECO:0000256" key="11">
    <source>
        <dbReference type="PIRSR" id="PIRSR004803-2"/>
    </source>
</evidence>
<feature type="binding site" evidence="12">
    <location>
        <position position="89"/>
    </location>
    <ligand>
        <name>Zn(2+)</name>
        <dbReference type="ChEBI" id="CHEBI:29105"/>
        <label>1</label>
        <note>catalytic</note>
    </ligand>
</feature>
<dbReference type="InterPro" id="IPR011108">
    <property type="entry name" value="RMMBL"/>
</dbReference>
<dbReference type="AlphaFoldDB" id="A0A1V1PDH8"/>